<dbReference type="Proteomes" id="UP000728185">
    <property type="component" value="Unassembled WGS sequence"/>
</dbReference>
<feature type="compositionally biased region" description="Polar residues" evidence="1">
    <location>
        <begin position="162"/>
        <end position="173"/>
    </location>
</feature>
<evidence type="ECO:0000313" key="2">
    <source>
        <dbReference type="EMBL" id="KAA0185575.1"/>
    </source>
</evidence>
<name>A0A8E0RLP0_9TREM</name>
<feature type="compositionally biased region" description="Polar residues" evidence="1">
    <location>
        <begin position="211"/>
        <end position="220"/>
    </location>
</feature>
<proteinExistence type="predicted"/>
<feature type="compositionally biased region" description="Low complexity" evidence="1">
    <location>
        <begin position="174"/>
        <end position="188"/>
    </location>
</feature>
<keyword evidence="3" id="KW-1185">Reference proteome</keyword>
<dbReference type="EMBL" id="LUCM01010370">
    <property type="protein sequence ID" value="KAA0185575.1"/>
    <property type="molecule type" value="Genomic_DNA"/>
</dbReference>
<protein>
    <submittedName>
        <fullName evidence="2">Uncharacterized protein</fullName>
    </submittedName>
</protein>
<organism evidence="2 3">
    <name type="scientific">Fasciolopsis buskii</name>
    <dbReference type="NCBI Taxonomy" id="27845"/>
    <lineage>
        <taxon>Eukaryota</taxon>
        <taxon>Metazoa</taxon>
        <taxon>Spiralia</taxon>
        <taxon>Lophotrochozoa</taxon>
        <taxon>Platyhelminthes</taxon>
        <taxon>Trematoda</taxon>
        <taxon>Digenea</taxon>
        <taxon>Plagiorchiida</taxon>
        <taxon>Echinostomata</taxon>
        <taxon>Echinostomatoidea</taxon>
        <taxon>Fasciolidae</taxon>
        <taxon>Fasciolopsis</taxon>
    </lineage>
</organism>
<accession>A0A8E0RLP0</accession>
<feature type="region of interest" description="Disordered" evidence="1">
    <location>
        <begin position="244"/>
        <end position="290"/>
    </location>
</feature>
<feature type="region of interest" description="Disordered" evidence="1">
    <location>
        <begin position="68"/>
        <end position="220"/>
    </location>
</feature>
<dbReference type="AlphaFoldDB" id="A0A8E0RLP0"/>
<sequence>MTYAPSFLTTRWNSPHENECDSREDELMEYLRALRAAYPDYKDRQLAKLMEKWLGDSASLRKFVATHLKRKVSSSSEMKAKRASGSNTQKSDSLRNHSSSQSTAGQEETSETSRPTTFPLTDSGRNVPPSNSHASESMSLSAIQSTESGNTGEPSKPEQKDSGSLTLSGTFVGTSSKTSQLTKLSVKSAPTKSRTESTRDGLGTDSKMSVIPQSSDASPVTELLSGNANTRTFNHVTRCIARGSDSQLRGPRLVPRGPNPDLVRGPDPNLHRGPDRGLLTRHTTDSSGVTAIMSTPGFDLFKSILT</sequence>
<evidence type="ECO:0000313" key="3">
    <source>
        <dbReference type="Proteomes" id="UP000728185"/>
    </source>
</evidence>
<evidence type="ECO:0000256" key="1">
    <source>
        <dbReference type="SAM" id="MobiDB-lite"/>
    </source>
</evidence>
<feature type="compositionally biased region" description="Polar residues" evidence="1">
    <location>
        <begin position="84"/>
        <end position="153"/>
    </location>
</feature>
<comment type="caution">
    <text evidence="2">The sequence shown here is derived from an EMBL/GenBank/DDBJ whole genome shotgun (WGS) entry which is preliminary data.</text>
</comment>
<reference evidence="2" key="1">
    <citation type="submission" date="2019-05" db="EMBL/GenBank/DDBJ databases">
        <title>Annotation for the trematode Fasciolopsis buski.</title>
        <authorList>
            <person name="Choi Y.-J."/>
        </authorList>
    </citation>
    <scope>NUCLEOTIDE SEQUENCE</scope>
    <source>
        <strain evidence="2">HT</strain>
        <tissue evidence="2">Whole worm</tissue>
    </source>
</reference>
<gene>
    <name evidence="2" type="ORF">FBUS_02924</name>
</gene>
<dbReference type="OrthoDB" id="2020426at2759"/>